<accession>A0A8H3Z5R6</accession>
<evidence type="ECO:0000256" key="1">
    <source>
        <dbReference type="SAM" id="MobiDB-lite"/>
    </source>
</evidence>
<gene>
    <name evidence="2" type="ORF">BLS_003041</name>
</gene>
<feature type="compositionally biased region" description="Low complexity" evidence="1">
    <location>
        <begin position="55"/>
        <end position="68"/>
    </location>
</feature>
<dbReference type="Proteomes" id="UP000433883">
    <property type="component" value="Unassembled WGS sequence"/>
</dbReference>
<name>A0A8H3Z5R6_VENIN</name>
<dbReference type="AlphaFoldDB" id="A0A8H3Z5R6"/>
<sequence>MPMNWGPEADAKLFAAVLKVHDIKVNYAALAAEMGSDCTAKAITHRIAKIKSDGKASSTGAASTPTTPKRARATKTVSTPKTPLTAGRERSRRASVKATNYAQSDDDNSEDGVKRDADAGEGEESPSKKMKREVVEEGEFEGEDGV</sequence>
<evidence type="ECO:0000313" key="2">
    <source>
        <dbReference type="EMBL" id="KAE9984143.1"/>
    </source>
</evidence>
<reference evidence="2 3" key="1">
    <citation type="submission" date="2019-11" db="EMBL/GenBank/DDBJ databases">
        <title>Venturia inaequalis Genome Resource.</title>
        <authorList>
            <person name="Lichtner F.J."/>
        </authorList>
    </citation>
    <scope>NUCLEOTIDE SEQUENCE [LARGE SCALE GENOMIC DNA]</scope>
    <source>
        <strain evidence="2">Bline_iso_100314</strain>
    </source>
</reference>
<feature type="compositionally biased region" description="Acidic residues" evidence="1">
    <location>
        <begin position="136"/>
        <end position="146"/>
    </location>
</feature>
<organism evidence="2 3">
    <name type="scientific">Venturia inaequalis</name>
    <name type="common">Apple scab fungus</name>
    <dbReference type="NCBI Taxonomy" id="5025"/>
    <lineage>
        <taxon>Eukaryota</taxon>
        <taxon>Fungi</taxon>
        <taxon>Dikarya</taxon>
        <taxon>Ascomycota</taxon>
        <taxon>Pezizomycotina</taxon>
        <taxon>Dothideomycetes</taxon>
        <taxon>Pleosporomycetidae</taxon>
        <taxon>Venturiales</taxon>
        <taxon>Venturiaceae</taxon>
        <taxon>Venturia</taxon>
    </lineage>
</organism>
<feature type="region of interest" description="Disordered" evidence="1">
    <location>
        <begin position="49"/>
        <end position="146"/>
    </location>
</feature>
<proteinExistence type="predicted"/>
<dbReference type="EMBL" id="WNWQ01000020">
    <property type="protein sequence ID" value="KAE9984143.1"/>
    <property type="molecule type" value="Genomic_DNA"/>
</dbReference>
<protein>
    <submittedName>
        <fullName evidence="2">Uncharacterized protein</fullName>
    </submittedName>
</protein>
<evidence type="ECO:0000313" key="3">
    <source>
        <dbReference type="Proteomes" id="UP000433883"/>
    </source>
</evidence>
<comment type="caution">
    <text evidence="2">The sequence shown here is derived from an EMBL/GenBank/DDBJ whole genome shotgun (WGS) entry which is preliminary data.</text>
</comment>